<accession>A0A938B3J0</accession>
<protein>
    <recommendedName>
        <fullName evidence="2">ABC-type uncharacterized transport system domain-containing protein</fullName>
    </recommendedName>
</protein>
<reference evidence="3" key="1">
    <citation type="submission" date="2019-03" db="EMBL/GenBank/DDBJ databases">
        <title>Lake Tanganyika Metagenome-Assembled Genomes (MAGs).</title>
        <authorList>
            <person name="Tran P."/>
        </authorList>
    </citation>
    <scope>NUCLEOTIDE SEQUENCE</scope>
    <source>
        <strain evidence="3">K_DeepCast_65m_m2_066</strain>
    </source>
</reference>
<dbReference type="Pfam" id="PF09822">
    <property type="entry name" value="ABC_transp_aux"/>
    <property type="match status" value="1"/>
</dbReference>
<feature type="non-terminal residue" evidence="3">
    <location>
        <position position="1"/>
    </location>
</feature>
<dbReference type="SUPFAM" id="SSF52317">
    <property type="entry name" value="Class I glutamine amidotransferase-like"/>
    <property type="match status" value="1"/>
</dbReference>
<evidence type="ECO:0000256" key="1">
    <source>
        <dbReference type="SAM" id="Phobius"/>
    </source>
</evidence>
<evidence type="ECO:0000313" key="3">
    <source>
        <dbReference type="EMBL" id="MBM3223843.1"/>
    </source>
</evidence>
<organism evidence="3 4">
    <name type="scientific">Tectimicrobiota bacterium</name>
    <dbReference type="NCBI Taxonomy" id="2528274"/>
    <lineage>
        <taxon>Bacteria</taxon>
        <taxon>Pseudomonadati</taxon>
        <taxon>Nitrospinota/Tectimicrobiota group</taxon>
        <taxon>Candidatus Tectimicrobiota</taxon>
    </lineage>
</organism>
<dbReference type="AlphaFoldDB" id="A0A938B3J0"/>
<proteinExistence type="predicted"/>
<dbReference type="EMBL" id="VGLS01000210">
    <property type="protein sequence ID" value="MBM3223843.1"/>
    <property type="molecule type" value="Genomic_DNA"/>
</dbReference>
<feature type="transmembrane region" description="Helical" evidence="1">
    <location>
        <begin position="268"/>
        <end position="290"/>
    </location>
</feature>
<keyword evidence="1" id="KW-1133">Transmembrane helix</keyword>
<gene>
    <name evidence="3" type="ORF">FJZ47_08595</name>
</gene>
<keyword evidence="1" id="KW-0812">Transmembrane</keyword>
<sequence length="296" mass="31829">ALEEQNYTVQELVLARQPQVPDDAAVVILAGPRRDLLESETAALSAFLGRGGHILAMIDPEVAPGLVDFVKRYGIDVGNDIVVETNPLGRLVGGDYLMPVVMTYERHAITKELGNVMTMFPVVRSVQPIRELPPGVTAQSLVQTSTESWAEMDLKALQEGRTGFDADSDRRGPISIATVATVTPEKAATPEATENATTDKPATSRAARLVVVGDSEFANNSLFSVQGNGNFFLNTVSWLAEEEDLIAIRPRKGGGSGPVMLTASQAPLIFWVPVVLLPLGVLASGAVVFIRRKWQQ</sequence>
<keyword evidence="1" id="KW-0472">Membrane</keyword>
<dbReference type="Proteomes" id="UP000712673">
    <property type="component" value="Unassembled WGS sequence"/>
</dbReference>
<dbReference type="InterPro" id="IPR019196">
    <property type="entry name" value="ABC_transp_unknown"/>
</dbReference>
<evidence type="ECO:0000313" key="4">
    <source>
        <dbReference type="Proteomes" id="UP000712673"/>
    </source>
</evidence>
<dbReference type="InterPro" id="IPR029062">
    <property type="entry name" value="Class_I_gatase-like"/>
</dbReference>
<evidence type="ECO:0000259" key="2">
    <source>
        <dbReference type="Pfam" id="PF09822"/>
    </source>
</evidence>
<comment type="caution">
    <text evidence="3">The sequence shown here is derived from an EMBL/GenBank/DDBJ whole genome shotgun (WGS) entry which is preliminary data.</text>
</comment>
<name>A0A938B3J0_UNCTE</name>
<feature type="domain" description="ABC-type uncharacterised transport system" evidence="2">
    <location>
        <begin position="2"/>
        <end position="222"/>
    </location>
</feature>